<evidence type="ECO:0000313" key="3">
    <source>
        <dbReference type="EMBL" id="WRL64568.1"/>
    </source>
</evidence>
<evidence type="ECO:0000256" key="2">
    <source>
        <dbReference type="SAM" id="Phobius"/>
    </source>
</evidence>
<keyword evidence="4" id="KW-1185">Reference proteome</keyword>
<protein>
    <submittedName>
        <fullName evidence="3">Uncharacterized protein</fullName>
    </submittedName>
</protein>
<dbReference type="Proteomes" id="UP001324287">
    <property type="component" value="Chromosome"/>
</dbReference>
<keyword evidence="2" id="KW-1133">Transmembrane helix</keyword>
<reference evidence="3 4" key="1">
    <citation type="submission" date="2023-12" db="EMBL/GenBank/DDBJ databases">
        <title>Blastococcus brunescens sp. nov., an actonobacterium isolated from sandstone collected in sahara desert.</title>
        <authorList>
            <person name="Gtari M."/>
            <person name="Ghodhbane F."/>
        </authorList>
    </citation>
    <scope>NUCLEOTIDE SEQUENCE [LARGE SCALE GENOMIC DNA]</scope>
    <source>
        <strain evidence="3 4">BMG 8361</strain>
    </source>
</reference>
<feature type="transmembrane region" description="Helical" evidence="2">
    <location>
        <begin position="34"/>
        <end position="59"/>
    </location>
</feature>
<evidence type="ECO:0000313" key="4">
    <source>
        <dbReference type="Proteomes" id="UP001324287"/>
    </source>
</evidence>
<keyword evidence="2" id="KW-0812">Transmembrane</keyword>
<accession>A0ABZ1B424</accession>
<keyword evidence="2" id="KW-0472">Membrane</keyword>
<feature type="region of interest" description="Disordered" evidence="1">
    <location>
        <begin position="60"/>
        <end position="81"/>
    </location>
</feature>
<name>A0ABZ1B424_9ACTN</name>
<evidence type="ECO:0000256" key="1">
    <source>
        <dbReference type="SAM" id="MobiDB-lite"/>
    </source>
</evidence>
<proteinExistence type="predicted"/>
<organism evidence="3 4">
    <name type="scientific">Blastococcus brunescens</name>
    <dbReference type="NCBI Taxonomy" id="1564165"/>
    <lineage>
        <taxon>Bacteria</taxon>
        <taxon>Bacillati</taxon>
        <taxon>Actinomycetota</taxon>
        <taxon>Actinomycetes</taxon>
        <taxon>Geodermatophilales</taxon>
        <taxon>Geodermatophilaceae</taxon>
        <taxon>Blastococcus</taxon>
    </lineage>
</organism>
<dbReference type="RefSeq" id="WP_324275894.1">
    <property type="nucleotide sequence ID" value="NZ_CP141261.1"/>
</dbReference>
<dbReference type="EMBL" id="CP141261">
    <property type="protein sequence ID" value="WRL64568.1"/>
    <property type="molecule type" value="Genomic_DNA"/>
</dbReference>
<sequence length="81" mass="8075">MADLGSRVAVVLVAGTALDPSADGSPGCDRTARAAQLLVLVGLLAAELLAVGSITDLIAPGAATDSTPSRVVQESHRGPQR</sequence>
<gene>
    <name evidence="3" type="ORF">U6N30_01795</name>
</gene>